<dbReference type="CDD" id="cd16936">
    <property type="entry name" value="HATPase_RsbW-like"/>
    <property type="match status" value="1"/>
</dbReference>
<dbReference type="PANTHER" id="PTHR43156">
    <property type="entry name" value="STAGE II SPORULATION PROTEIN E-RELATED"/>
    <property type="match status" value="1"/>
</dbReference>
<name>A0AAU8HLA1_9ACTN</name>
<proteinExistence type="predicted"/>
<dbReference type="InterPro" id="IPR003594">
    <property type="entry name" value="HATPase_dom"/>
</dbReference>
<dbReference type="Gene3D" id="3.30.450.20">
    <property type="entry name" value="PAS domain"/>
    <property type="match status" value="1"/>
</dbReference>
<feature type="compositionally biased region" description="Low complexity" evidence="2">
    <location>
        <begin position="529"/>
        <end position="538"/>
    </location>
</feature>
<reference evidence="4" key="1">
    <citation type="submission" date="2024-01" db="EMBL/GenBank/DDBJ databases">
        <title>The genome sequence of Micromonospora mangrovi CCTCC AA 2012012.</title>
        <authorList>
            <person name="Gao J."/>
        </authorList>
    </citation>
    <scope>NUCLEOTIDE SEQUENCE</scope>
    <source>
        <strain evidence="4">CCTCC AA 2012012</strain>
    </source>
</reference>
<dbReference type="InterPro" id="IPR035965">
    <property type="entry name" value="PAS-like_dom_sf"/>
</dbReference>
<evidence type="ECO:0000256" key="2">
    <source>
        <dbReference type="SAM" id="MobiDB-lite"/>
    </source>
</evidence>
<dbReference type="PANTHER" id="PTHR43156:SF2">
    <property type="entry name" value="STAGE II SPORULATION PROTEIN E"/>
    <property type="match status" value="1"/>
</dbReference>
<dbReference type="Gene3D" id="3.60.40.10">
    <property type="entry name" value="PPM-type phosphatase domain"/>
    <property type="match status" value="1"/>
</dbReference>
<reference evidence="5" key="2">
    <citation type="submission" date="2024-06" db="EMBL/GenBank/DDBJ databases">
        <title>Micromonospora mangrovi CCTCC AA 2012012 genome sequences.</title>
        <authorList>
            <person name="Gao J."/>
        </authorList>
    </citation>
    <scope>NUCLEOTIDE SEQUENCE</scope>
    <source>
        <strain evidence="5">CCTCC AA 2012012</strain>
    </source>
</reference>
<dbReference type="CDD" id="cd07043">
    <property type="entry name" value="STAS_anti-anti-sigma_factors"/>
    <property type="match status" value="1"/>
</dbReference>
<gene>
    <name evidence="5" type="ORF">ABUL08_14525</name>
    <name evidence="4" type="ORF">VK199_14465</name>
</gene>
<dbReference type="SUPFAM" id="SSF55785">
    <property type="entry name" value="PYP-like sensor domain (PAS domain)"/>
    <property type="match status" value="1"/>
</dbReference>
<dbReference type="Gene3D" id="3.30.750.24">
    <property type="entry name" value="STAS domain"/>
    <property type="match status" value="1"/>
</dbReference>
<dbReference type="InterPro" id="IPR036513">
    <property type="entry name" value="STAS_dom_sf"/>
</dbReference>
<dbReference type="SMART" id="SM00331">
    <property type="entry name" value="PP2C_SIG"/>
    <property type="match status" value="1"/>
</dbReference>
<sequence>MSGTDPGWSSGDPAALLDAFEQFPGFVWVFEGPELRVVAANPAVRAAVGNRSDLIGQPFKRAVPELHGQHIFELLDEALQGVRSSGQEQRILTDRAGDGALEEAFYTFELSPWLHPDGSVRGVIVQAVDATSVVAARRAAESAAAVSERRYQHASDLVLELQRSLLPDVLPVLPEVQLAAHYLVADDDLVAGGDWFDAVALPDGRVALTVGDVVGHGATAAAAMGQLRAVVLQALHAGGSLPDTLRALDHFAGLRTLTRAATTCLAVLDPATGALEVASHAHPPPLVIDADGVTRFLPVSAAGPLGTRSPAPEVHTTRLRPGDTLLLYTDGLIERPHQSLRDGSDALAAAAEAATTGPVLDEDSRLPDRICAVVTERLARTGGGYRDDTTLLAAHLVTEPVRPLHLTLPADPATLRPLRRQVTDWLTAAGAGTQDTWSLIHALGEAAANAVEHADPGNESATFQVEAVLDAHGVAWLTCTDQGRWRPPTHDPANRGRGLAMIRGLVDHTELDRGDRGTRVRMGLRLSHPSTVTTTTSPPGRPGPRDRQPEELTTDVVDIPGGRALTVRGPVDMASTARLQGAILQAGRGGGLPLTVDLTGVSHLSSAGVRLLHDLTGALATLRVTAGPTSPAYAVLTLTGLRPLDGDAPPTPGAPVDAGRPA</sequence>
<evidence type="ECO:0000256" key="1">
    <source>
        <dbReference type="ARBA" id="ARBA00022801"/>
    </source>
</evidence>
<organism evidence="5">
    <name type="scientific">Micromonospora sp. CCTCC AA 2012012</name>
    <dbReference type="NCBI Taxonomy" id="3111921"/>
    <lineage>
        <taxon>Bacteria</taxon>
        <taxon>Bacillati</taxon>
        <taxon>Actinomycetota</taxon>
        <taxon>Actinomycetes</taxon>
        <taxon>Micromonosporales</taxon>
        <taxon>Micromonosporaceae</taxon>
        <taxon>Micromonospora</taxon>
    </lineage>
</organism>
<dbReference type="SUPFAM" id="SSF52091">
    <property type="entry name" value="SpoIIaa-like"/>
    <property type="match status" value="1"/>
</dbReference>
<dbReference type="PROSITE" id="PS50801">
    <property type="entry name" value="STAS"/>
    <property type="match status" value="1"/>
</dbReference>
<dbReference type="InterPro" id="IPR036457">
    <property type="entry name" value="PPM-type-like_dom_sf"/>
</dbReference>
<dbReference type="GO" id="GO:0016791">
    <property type="term" value="F:phosphatase activity"/>
    <property type="evidence" value="ECO:0007669"/>
    <property type="project" value="TreeGrafter"/>
</dbReference>
<dbReference type="InterPro" id="IPR013656">
    <property type="entry name" value="PAS_4"/>
</dbReference>
<evidence type="ECO:0000259" key="3">
    <source>
        <dbReference type="PROSITE" id="PS50801"/>
    </source>
</evidence>
<dbReference type="SUPFAM" id="SSF55874">
    <property type="entry name" value="ATPase domain of HSP90 chaperone/DNA topoisomerase II/histidine kinase"/>
    <property type="match status" value="1"/>
</dbReference>
<dbReference type="EMBL" id="CP159342">
    <property type="protein sequence ID" value="XCH77251.1"/>
    <property type="molecule type" value="Genomic_DNA"/>
</dbReference>
<protein>
    <submittedName>
        <fullName evidence="5">SpoIIE family protein phosphatase</fullName>
    </submittedName>
</protein>
<dbReference type="AlphaFoldDB" id="A0AAU8HLA1"/>
<dbReference type="SUPFAM" id="SSF81606">
    <property type="entry name" value="PP2C-like"/>
    <property type="match status" value="1"/>
</dbReference>
<dbReference type="SMART" id="SM00091">
    <property type="entry name" value="PAS"/>
    <property type="match status" value="1"/>
</dbReference>
<dbReference type="RefSeq" id="WP_350938388.1">
    <property type="nucleotide sequence ID" value="NZ_CP157762.1"/>
</dbReference>
<keyword evidence="1" id="KW-0378">Hydrolase</keyword>
<feature type="region of interest" description="Disordered" evidence="2">
    <location>
        <begin position="642"/>
        <end position="662"/>
    </location>
</feature>
<dbReference type="EMBL" id="CP157762">
    <property type="protein sequence ID" value="XBP96546.1"/>
    <property type="molecule type" value="Genomic_DNA"/>
</dbReference>
<feature type="domain" description="STAS" evidence="3">
    <location>
        <begin position="552"/>
        <end position="615"/>
    </location>
</feature>
<dbReference type="Pfam" id="PF07228">
    <property type="entry name" value="SpoIIE"/>
    <property type="match status" value="1"/>
</dbReference>
<dbReference type="InterPro" id="IPR002645">
    <property type="entry name" value="STAS_dom"/>
</dbReference>
<dbReference type="InterPro" id="IPR000014">
    <property type="entry name" value="PAS"/>
</dbReference>
<dbReference type="InterPro" id="IPR052016">
    <property type="entry name" value="Bact_Sigma-Reg"/>
</dbReference>
<evidence type="ECO:0000313" key="4">
    <source>
        <dbReference type="EMBL" id="XBP96546.1"/>
    </source>
</evidence>
<accession>A0AAU8HLA1</accession>
<feature type="region of interest" description="Disordered" evidence="2">
    <location>
        <begin position="528"/>
        <end position="551"/>
    </location>
</feature>
<evidence type="ECO:0000313" key="5">
    <source>
        <dbReference type="EMBL" id="XCH77251.1"/>
    </source>
</evidence>
<dbReference type="Gene3D" id="3.30.565.10">
    <property type="entry name" value="Histidine kinase-like ATPase, C-terminal domain"/>
    <property type="match status" value="1"/>
</dbReference>
<dbReference type="Pfam" id="PF08448">
    <property type="entry name" value="PAS_4"/>
    <property type="match status" value="1"/>
</dbReference>
<dbReference type="InterPro" id="IPR036890">
    <property type="entry name" value="HATPase_C_sf"/>
</dbReference>
<dbReference type="Pfam" id="PF13581">
    <property type="entry name" value="HATPase_c_2"/>
    <property type="match status" value="1"/>
</dbReference>
<dbReference type="InterPro" id="IPR001932">
    <property type="entry name" value="PPM-type_phosphatase-like_dom"/>
</dbReference>